<evidence type="ECO:0008006" key="4">
    <source>
        <dbReference type="Google" id="ProtNLM"/>
    </source>
</evidence>
<feature type="compositionally biased region" description="Basic and acidic residues" evidence="1">
    <location>
        <begin position="64"/>
        <end position="82"/>
    </location>
</feature>
<accession>A0A9R1V1N8</accession>
<comment type="caution">
    <text evidence="2">The sequence shown here is derived from an EMBL/GenBank/DDBJ whole genome shotgun (WGS) entry which is preliminary data.</text>
</comment>
<dbReference type="EMBL" id="NBSK02000007">
    <property type="protein sequence ID" value="KAJ0197638.1"/>
    <property type="molecule type" value="Genomic_DNA"/>
</dbReference>
<feature type="region of interest" description="Disordered" evidence="1">
    <location>
        <begin position="56"/>
        <end position="82"/>
    </location>
</feature>
<dbReference type="Proteomes" id="UP000235145">
    <property type="component" value="Unassembled WGS sequence"/>
</dbReference>
<sequence>MKLSFIAYANTSRDTYIRNMESHISFLALFFLVMITFTVYARPNPEEYQQDMHVRGGSLVSPDATKRSDCHQRKSSNEDLEPRPDILIYDNSVGLKSKKTFVEDFEPIPNLSVYENGSSVKGKVFDKEFEPRPNASVYVDGASIKGKRTFDEEFEPRPSVTAYQG</sequence>
<dbReference type="AlphaFoldDB" id="A0A9R1V1N8"/>
<gene>
    <name evidence="2" type="ORF">LSAT_V11C700377600</name>
</gene>
<evidence type="ECO:0000313" key="2">
    <source>
        <dbReference type="EMBL" id="KAJ0197638.1"/>
    </source>
</evidence>
<evidence type="ECO:0000313" key="3">
    <source>
        <dbReference type="Proteomes" id="UP000235145"/>
    </source>
</evidence>
<reference evidence="2 3" key="1">
    <citation type="journal article" date="2017" name="Nat. Commun.">
        <title>Genome assembly with in vitro proximity ligation data and whole-genome triplication in lettuce.</title>
        <authorList>
            <person name="Reyes-Chin-Wo S."/>
            <person name="Wang Z."/>
            <person name="Yang X."/>
            <person name="Kozik A."/>
            <person name="Arikit S."/>
            <person name="Song C."/>
            <person name="Xia L."/>
            <person name="Froenicke L."/>
            <person name="Lavelle D.O."/>
            <person name="Truco M.J."/>
            <person name="Xia R."/>
            <person name="Zhu S."/>
            <person name="Xu C."/>
            <person name="Xu H."/>
            <person name="Xu X."/>
            <person name="Cox K."/>
            <person name="Korf I."/>
            <person name="Meyers B.C."/>
            <person name="Michelmore R.W."/>
        </authorList>
    </citation>
    <scope>NUCLEOTIDE SEQUENCE [LARGE SCALE GENOMIC DNA]</scope>
    <source>
        <strain evidence="3">cv. Salinas</strain>
        <tissue evidence="2">Seedlings</tissue>
    </source>
</reference>
<dbReference type="PANTHER" id="PTHR33731:SF18">
    <property type="entry name" value="ORGAN SPECIFIC PROTEIN-RELATED"/>
    <property type="match status" value="1"/>
</dbReference>
<dbReference type="InterPro" id="IPR024489">
    <property type="entry name" value="Organ_specific_prot"/>
</dbReference>
<evidence type="ECO:0000256" key="1">
    <source>
        <dbReference type="SAM" id="MobiDB-lite"/>
    </source>
</evidence>
<name>A0A9R1V1N8_LACSA</name>
<dbReference type="PANTHER" id="PTHR33731">
    <property type="entry name" value="PROTEIN, PUTATIVE-RELATED"/>
    <property type="match status" value="1"/>
</dbReference>
<proteinExistence type="predicted"/>
<dbReference type="Pfam" id="PF10950">
    <property type="entry name" value="Organ_specific"/>
    <property type="match status" value="1"/>
</dbReference>
<keyword evidence="3" id="KW-1185">Reference proteome</keyword>
<dbReference type="OrthoDB" id="1734141at2759"/>
<protein>
    <recommendedName>
        <fullName evidence="4">Organ specific protein</fullName>
    </recommendedName>
</protein>
<organism evidence="2 3">
    <name type="scientific">Lactuca sativa</name>
    <name type="common">Garden lettuce</name>
    <dbReference type="NCBI Taxonomy" id="4236"/>
    <lineage>
        <taxon>Eukaryota</taxon>
        <taxon>Viridiplantae</taxon>
        <taxon>Streptophyta</taxon>
        <taxon>Embryophyta</taxon>
        <taxon>Tracheophyta</taxon>
        <taxon>Spermatophyta</taxon>
        <taxon>Magnoliopsida</taxon>
        <taxon>eudicotyledons</taxon>
        <taxon>Gunneridae</taxon>
        <taxon>Pentapetalae</taxon>
        <taxon>asterids</taxon>
        <taxon>campanulids</taxon>
        <taxon>Asterales</taxon>
        <taxon>Asteraceae</taxon>
        <taxon>Cichorioideae</taxon>
        <taxon>Cichorieae</taxon>
        <taxon>Lactucinae</taxon>
        <taxon>Lactuca</taxon>
    </lineage>
</organism>